<proteinExistence type="predicted"/>
<dbReference type="Proteomes" id="UP000239561">
    <property type="component" value="Unassembled WGS sequence"/>
</dbReference>
<dbReference type="EMBL" id="MDED01000025">
    <property type="protein sequence ID" value="PPU75566.1"/>
    <property type="molecule type" value="Genomic_DNA"/>
</dbReference>
<accession>A0A2S7DP12</accession>
<sequence>MFRKIGGEITAHEVDFMANDFRLAEQEEAYEEFQEHATLFSAACSVALNGSTRAKAVDSEDENQQDWGDIERSGTGVQDEDGHAVAFLDHRDSSLPKDKIAQCYQICKSMCSKKGLEPLPLKSLYSTK</sequence>
<evidence type="ECO:0000256" key="1">
    <source>
        <dbReference type="SAM" id="MobiDB-lite"/>
    </source>
</evidence>
<protein>
    <submittedName>
        <fullName evidence="2">Uncharacterized protein</fullName>
    </submittedName>
</protein>
<feature type="region of interest" description="Disordered" evidence="1">
    <location>
        <begin position="55"/>
        <end position="77"/>
    </location>
</feature>
<evidence type="ECO:0000313" key="3">
    <source>
        <dbReference type="Proteomes" id="UP000239561"/>
    </source>
</evidence>
<reference evidence="2 3" key="1">
    <citation type="submission" date="2016-08" db="EMBL/GenBank/DDBJ databases">
        <authorList>
            <person name="Seilhamer J.J."/>
        </authorList>
    </citation>
    <scope>NUCLEOTIDE SEQUENCE [LARGE SCALE GENOMIC DNA]</scope>
    <source>
        <strain evidence="2 3">CFBP2542</strain>
    </source>
</reference>
<organism evidence="2 3">
    <name type="scientific">Xanthomonas cucurbitae</name>
    <dbReference type="NCBI Taxonomy" id="56453"/>
    <lineage>
        <taxon>Bacteria</taxon>
        <taxon>Pseudomonadati</taxon>
        <taxon>Pseudomonadota</taxon>
        <taxon>Gammaproteobacteria</taxon>
        <taxon>Lysobacterales</taxon>
        <taxon>Lysobacteraceae</taxon>
        <taxon>Xanthomonas</taxon>
    </lineage>
</organism>
<evidence type="ECO:0000313" key="2">
    <source>
        <dbReference type="EMBL" id="PPU75566.1"/>
    </source>
</evidence>
<name>A0A2S7DP12_9XANT</name>
<comment type="caution">
    <text evidence="2">The sequence shown here is derived from an EMBL/GenBank/DDBJ whole genome shotgun (WGS) entry which is preliminary data.</text>
</comment>
<dbReference type="AlphaFoldDB" id="A0A2S7DP12"/>
<gene>
    <name evidence="2" type="ORF">XcuCFBP2542_13435</name>
</gene>